<reference evidence="2 3" key="1">
    <citation type="submission" date="2021-03" db="EMBL/GenBank/DDBJ databases">
        <title>Genomic Encyclopedia of Type Strains, Phase IV (KMG-IV): sequencing the most valuable type-strain genomes for metagenomic binning, comparative biology and taxonomic classification.</title>
        <authorList>
            <person name="Goeker M."/>
        </authorList>
    </citation>
    <scope>NUCLEOTIDE SEQUENCE [LARGE SCALE GENOMIC DNA]</scope>
    <source>
        <strain evidence="2 3">DSM 3984</strain>
    </source>
</reference>
<dbReference type="Gene3D" id="3.40.630.30">
    <property type="match status" value="1"/>
</dbReference>
<proteinExistence type="predicted"/>
<evidence type="ECO:0000313" key="3">
    <source>
        <dbReference type="Proteomes" id="UP000783390"/>
    </source>
</evidence>
<dbReference type="RefSeq" id="WP_209795721.1">
    <property type="nucleotide sequence ID" value="NZ_JAGGJZ010000001.1"/>
</dbReference>
<protein>
    <submittedName>
        <fullName evidence="2">Ribosomal protein S18 acetylase RimI-like enzyme</fullName>
    </submittedName>
</protein>
<organism evidence="2 3">
    <name type="scientific">Clostridium moniliforme</name>
    <dbReference type="NCBI Taxonomy" id="39489"/>
    <lineage>
        <taxon>Bacteria</taxon>
        <taxon>Bacillati</taxon>
        <taxon>Bacillota</taxon>
        <taxon>Clostridia</taxon>
        <taxon>Eubacteriales</taxon>
        <taxon>Clostridiaceae</taxon>
        <taxon>Clostridium</taxon>
    </lineage>
</organism>
<dbReference type="Pfam" id="PF13508">
    <property type="entry name" value="Acetyltransf_7"/>
    <property type="match status" value="1"/>
</dbReference>
<dbReference type="PROSITE" id="PS51186">
    <property type="entry name" value="GNAT"/>
    <property type="match status" value="1"/>
</dbReference>
<dbReference type="InterPro" id="IPR000182">
    <property type="entry name" value="GNAT_dom"/>
</dbReference>
<dbReference type="Proteomes" id="UP000783390">
    <property type="component" value="Unassembled WGS sequence"/>
</dbReference>
<evidence type="ECO:0000259" key="1">
    <source>
        <dbReference type="PROSITE" id="PS51186"/>
    </source>
</evidence>
<name>A0ABS4EYE3_9CLOT</name>
<dbReference type="InterPro" id="IPR016181">
    <property type="entry name" value="Acyl_CoA_acyltransferase"/>
</dbReference>
<sequence length="145" mass="17272">MRFEEITLEHLDQIVSFYIESFNSPPWNDKWTRTTAKNRLIQMINCEGSYGLVCYYENKPVGMILGNHEYYYDCMHFNIKELCVDNSKKGMGIGKKILNEFTIRLKDKGIKKIYLYTLKSNMTEKFYIKNGYETIEEIIMMEKTI</sequence>
<dbReference type="CDD" id="cd04301">
    <property type="entry name" value="NAT_SF"/>
    <property type="match status" value="1"/>
</dbReference>
<keyword evidence="3" id="KW-1185">Reference proteome</keyword>
<accession>A0ABS4EYE3</accession>
<comment type="caution">
    <text evidence="2">The sequence shown here is derived from an EMBL/GenBank/DDBJ whole genome shotgun (WGS) entry which is preliminary data.</text>
</comment>
<gene>
    <name evidence="2" type="ORF">J2Z53_000589</name>
</gene>
<dbReference type="SUPFAM" id="SSF55729">
    <property type="entry name" value="Acyl-CoA N-acyltransferases (Nat)"/>
    <property type="match status" value="1"/>
</dbReference>
<evidence type="ECO:0000313" key="2">
    <source>
        <dbReference type="EMBL" id="MBP1889010.1"/>
    </source>
</evidence>
<feature type="domain" description="N-acetyltransferase" evidence="1">
    <location>
        <begin position="1"/>
        <end position="145"/>
    </location>
</feature>
<dbReference type="EMBL" id="JAGGJZ010000001">
    <property type="protein sequence ID" value="MBP1889010.1"/>
    <property type="molecule type" value="Genomic_DNA"/>
</dbReference>